<sequence length="380" mass="42002">MAEGDNGKKDIELQEKDTDRDSARVQHQKDRDRPLQDNSEVGRLQQNKNIDQTKPSGVQKKPTKDPDPPQRDYAAEYNKNIISNQSEASGVSKKPATSFDNKKPPDPPTRDYATEKSEVAGSSGVYASVNKRKTLGSFVRRPEFVYRPDNTEAWMSCLRIGLIIFNLLIWALGAALTGLGVWIRVDKDFWNIQTNLDMTQFEKASYVLIAAGVVIMIVGFIGCYGAIMSQICLLVLFSIIVAIIIVLEIAVIAIVFTVTASKENQEKVKLKAITALHEMMDNEKKRYFIDLVQSKLECCGVNGPQDYSDGVKPIAIPGSCRDENSKVREKGCYDALIEYFKGKAALCGGIAVLVFLLQIGALVFTGCLICSLKQSSNGIF</sequence>
<feature type="compositionally biased region" description="Basic and acidic residues" evidence="5">
    <location>
        <begin position="62"/>
        <end position="74"/>
    </location>
</feature>
<dbReference type="InterPro" id="IPR018499">
    <property type="entry name" value="Tetraspanin/Peripherin"/>
</dbReference>
<evidence type="ECO:0000256" key="5">
    <source>
        <dbReference type="SAM" id="MobiDB-lite"/>
    </source>
</evidence>
<evidence type="ECO:0000256" key="4">
    <source>
        <dbReference type="ARBA" id="ARBA00023136"/>
    </source>
</evidence>
<feature type="region of interest" description="Disordered" evidence="5">
    <location>
        <begin position="1"/>
        <end position="118"/>
    </location>
</feature>
<feature type="compositionally biased region" description="Basic and acidic residues" evidence="5">
    <location>
        <begin position="1"/>
        <end position="35"/>
    </location>
</feature>
<dbReference type="InterPro" id="IPR008952">
    <property type="entry name" value="Tetraspanin_EC2_sf"/>
</dbReference>
<feature type="transmembrane region" description="Helical" evidence="6">
    <location>
        <begin position="344"/>
        <end position="364"/>
    </location>
</feature>
<gene>
    <name evidence="7" type="ORF">JTE90_007184</name>
</gene>
<evidence type="ECO:0000256" key="6">
    <source>
        <dbReference type="SAM" id="Phobius"/>
    </source>
</evidence>
<evidence type="ECO:0000256" key="2">
    <source>
        <dbReference type="ARBA" id="ARBA00022692"/>
    </source>
</evidence>
<dbReference type="Proteomes" id="UP000827092">
    <property type="component" value="Unassembled WGS sequence"/>
</dbReference>
<dbReference type="EMBL" id="JAFNEN010000236">
    <property type="protein sequence ID" value="KAG8188578.1"/>
    <property type="molecule type" value="Genomic_DNA"/>
</dbReference>
<feature type="compositionally biased region" description="Polar residues" evidence="5">
    <location>
        <begin position="80"/>
        <end position="89"/>
    </location>
</feature>
<accession>A0AAV6UXP8</accession>
<proteinExistence type="predicted"/>
<feature type="transmembrane region" description="Helical" evidence="6">
    <location>
        <begin position="204"/>
        <end position="227"/>
    </location>
</feature>
<dbReference type="AlphaFoldDB" id="A0AAV6UXP8"/>
<keyword evidence="3 6" id="KW-1133">Transmembrane helix</keyword>
<evidence type="ECO:0008006" key="9">
    <source>
        <dbReference type="Google" id="ProtNLM"/>
    </source>
</evidence>
<evidence type="ECO:0000256" key="1">
    <source>
        <dbReference type="ARBA" id="ARBA00004141"/>
    </source>
</evidence>
<dbReference type="PRINTS" id="PR00259">
    <property type="entry name" value="TMFOUR"/>
</dbReference>
<keyword evidence="8" id="KW-1185">Reference proteome</keyword>
<protein>
    <recommendedName>
        <fullName evidence="9">Tetraspanin</fullName>
    </recommendedName>
</protein>
<dbReference type="SUPFAM" id="SSF48652">
    <property type="entry name" value="Tetraspanin"/>
    <property type="match status" value="1"/>
</dbReference>
<dbReference type="PANTHER" id="PTHR19282:SF534">
    <property type="entry name" value="TETRASPANIN FAMILY-RELATED"/>
    <property type="match status" value="1"/>
</dbReference>
<keyword evidence="4 6" id="KW-0472">Membrane</keyword>
<dbReference type="Pfam" id="PF00335">
    <property type="entry name" value="Tetraspanin"/>
    <property type="match status" value="1"/>
</dbReference>
<evidence type="ECO:0000313" key="8">
    <source>
        <dbReference type="Proteomes" id="UP000827092"/>
    </source>
</evidence>
<feature type="compositionally biased region" description="Polar residues" evidence="5">
    <location>
        <begin position="36"/>
        <end position="56"/>
    </location>
</feature>
<dbReference type="PANTHER" id="PTHR19282">
    <property type="entry name" value="TETRASPANIN"/>
    <property type="match status" value="1"/>
</dbReference>
<comment type="subcellular location">
    <subcellularLocation>
        <location evidence="1">Membrane</location>
        <topology evidence="1">Multi-pass membrane protein</topology>
    </subcellularLocation>
</comment>
<feature type="compositionally biased region" description="Basic and acidic residues" evidence="5">
    <location>
        <begin position="100"/>
        <end position="118"/>
    </location>
</feature>
<name>A0AAV6UXP8_9ARAC</name>
<evidence type="ECO:0000256" key="3">
    <source>
        <dbReference type="ARBA" id="ARBA00022989"/>
    </source>
</evidence>
<dbReference type="CDD" id="cd03127">
    <property type="entry name" value="tetraspanin_LEL"/>
    <property type="match status" value="1"/>
</dbReference>
<comment type="caution">
    <text evidence="7">The sequence shown here is derived from an EMBL/GenBank/DDBJ whole genome shotgun (WGS) entry which is preliminary data.</text>
</comment>
<evidence type="ECO:0000313" key="7">
    <source>
        <dbReference type="EMBL" id="KAG8188578.1"/>
    </source>
</evidence>
<reference evidence="7 8" key="1">
    <citation type="journal article" date="2022" name="Nat. Ecol. Evol.">
        <title>A masculinizing supergene underlies an exaggerated male reproductive morph in a spider.</title>
        <authorList>
            <person name="Hendrickx F."/>
            <person name="De Corte Z."/>
            <person name="Sonet G."/>
            <person name="Van Belleghem S.M."/>
            <person name="Kostlbacher S."/>
            <person name="Vangestel C."/>
        </authorList>
    </citation>
    <scope>NUCLEOTIDE SEQUENCE [LARGE SCALE GENOMIC DNA]</scope>
    <source>
        <strain evidence="7">W744_W776</strain>
    </source>
</reference>
<feature type="transmembrane region" description="Helical" evidence="6">
    <location>
        <begin position="160"/>
        <end position="183"/>
    </location>
</feature>
<keyword evidence="2 6" id="KW-0812">Transmembrane</keyword>
<dbReference type="GO" id="GO:0005886">
    <property type="term" value="C:plasma membrane"/>
    <property type="evidence" value="ECO:0007669"/>
    <property type="project" value="TreeGrafter"/>
</dbReference>
<feature type="transmembrane region" description="Helical" evidence="6">
    <location>
        <begin position="233"/>
        <end position="260"/>
    </location>
</feature>
<organism evidence="7 8">
    <name type="scientific">Oedothorax gibbosus</name>
    <dbReference type="NCBI Taxonomy" id="931172"/>
    <lineage>
        <taxon>Eukaryota</taxon>
        <taxon>Metazoa</taxon>
        <taxon>Ecdysozoa</taxon>
        <taxon>Arthropoda</taxon>
        <taxon>Chelicerata</taxon>
        <taxon>Arachnida</taxon>
        <taxon>Araneae</taxon>
        <taxon>Araneomorphae</taxon>
        <taxon>Entelegynae</taxon>
        <taxon>Araneoidea</taxon>
        <taxon>Linyphiidae</taxon>
        <taxon>Erigoninae</taxon>
        <taxon>Oedothorax</taxon>
    </lineage>
</organism>
<dbReference type="Gene3D" id="1.10.1450.10">
    <property type="entry name" value="Tetraspanin"/>
    <property type="match status" value="1"/>
</dbReference>